<evidence type="ECO:0000313" key="2">
    <source>
        <dbReference type="Proteomes" id="UP001459277"/>
    </source>
</evidence>
<proteinExistence type="predicted"/>
<accession>A0AAW2BLV0</accession>
<sequence length="51" mass="5543">MVFMRGEPLVAKLAVLAKYVVLPGAMAAAVIYSPPGYASYYNPTKYEKSSK</sequence>
<organism evidence="1 2">
    <name type="scientific">Lithocarpus litseifolius</name>
    <dbReference type="NCBI Taxonomy" id="425828"/>
    <lineage>
        <taxon>Eukaryota</taxon>
        <taxon>Viridiplantae</taxon>
        <taxon>Streptophyta</taxon>
        <taxon>Embryophyta</taxon>
        <taxon>Tracheophyta</taxon>
        <taxon>Spermatophyta</taxon>
        <taxon>Magnoliopsida</taxon>
        <taxon>eudicotyledons</taxon>
        <taxon>Gunneridae</taxon>
        <taxon>Pentapetalae</taxon>
        <taxon>rosids</taxon>
        <taxon>fabids</taxon>
        <taxon>Fagales</taxon>
        <taxon>Fagaceae</taxon>
        <taxon>Lithocarpus</taxon>
    </lineage>
</organism>
<dbReference type="Proteomes" id="UP001459277">
    <property type="component" value="Unassembled WGS sequence"/>
</dbReference>
<evidence type="ECO:0000313" key="1">
    <source>
        <dbReference type="EMBL" id="KAK9986137.1"/>
    </source>
</evidence>
<protein>
    <recommendedName>
        <fullName evidence="3">PetD protein</fullName>
    </recommendedName>
</protein>
<comment type="caution">
    <text evidence="1">The sequence shown here is derived from an EMBL/GenBank/DDBJ whole genome shotgun (WGS) entry which is preliminary data.</text>
</comment>
<name>A0AAW2BLV0_9ROSI</name>
<dbReference type="AlphaFoldDB" id="A0AAW2BLV0"/>
<gene>
    <name evidence="1" type="ORF">SO802_031088</name>
</gene>
<keyword evidence="2" id="KW-1185">Reference proteome</keyword>
<evidence type="ECO:0008006" key="3">
    <source>
        <dbReference type="Google" id="ProtNLM"/>
    </source>
</evidence>
<dbReference type="EMBL" id="JAZDWU010000011">
    <property type="protein sequence ID" value="KAK9986137.1"/>
    <property type="molecule type" value="Genomic_DNA"/>
</dbReference>
<reference evidence="1 2" key="1">
    <citation type="submission" date="2024-01" db="EMBL/GenBank/DDBJ databases">
        <title>A telomere-to-telomere, gap-free genome of sweet tea (Lithocarpus litseifolius).</title>
        <authorList>
            <person name="Zhou J."/>
        </authorList>
    </citation>
    <scope>NUCLEOTIDE SEQUENCE [LARGE SCALE GENOMIC DNA]</scope>
    <source>
        <strain evidence="1">Zhou-2022a</strain>
        <tissue evidence="1">Leaf</tissue>
    </source>
</reference>